<organism evidence="1 2">
    <name type="scientific">Clunio marinus</name>
    <dbReference type="NCBI Taxonomy" id="568069"/>
    <lineage>
        <taxon>Eukaryota</taxon>
        <taxon>Metazoa</taxon>
        <taxon>Ecdysozoa</taxon>
        <taxon>Arthropoda</taxon>
        <taxon>Hexapoda</taxon>
        <taxon>Insecta</taxon>
        <taxon>Pterygota</taxon>
        <taxon>Neoptera</taxon>
        <taxon>Endopterygota</taxon>
        <taxon>Diptera</taxon>
        <taxon>Nematocera</taxon>
        <taxon>Chironomoidea</taxon>
        <taxon>Chironomidae</taxon>
        <taxon>Clunio</taxon>
    </lineage>
</organism>
<keyword evidence="2" id="KW-1185">Reference proteome</keyword>
<sequence>MGKKVNNKKHIHHPRKRHIKLPLMLNSTVRNNNNSNRNIEKLSLILSFKHQMNDCVMMMMHKKRKLLGEEKKEKKVSAWGNTEAEEKLKKTFSSVLCLEHKSNKYLFRLQTTMNTPANHYLKFSIPPVEQSNKCFRRQRNENIHKEKCANRQREHKKNLLVDEKKKNCLMNEEFLAKRVAMTVIIGAESHWICRDFIEVSESLPNLIIVAKIPLTRTLVSDYVRRRFTIQTF</sequence>
<evidence type="ECO:0000313" key="1">
    <source>
        <dbReference type="EMBL" id="CRL07573.1"/>
    </source>
</evidence>
<gene>
    <name evidence="1" type="ORF">CLUMA_CG020538</name>
</gene>
<dbReference type="EMBL" id="CVRI01000072">
    <property type="protein sequence ID" value="CRL07573.1"/>
    <property type="molecule type" value="Genomic_DNA"/>
</dbReference>
<dbReference type="AlphaFoldDB" id="A0A1J1J587"/>
<dbReference type="Proteomes" id="UP000183832">
    <property type="component" value="Unassembled WGS sequence"/>
</dbReference>
<protein>
    <submittedName>
        <fullName evidence="1">CLUMA_CG020538, isoform A</fullName>
    </submittedName>
</protein>
<accession>A0A1J1J587</accession>
<reference evidence="1 2" key="1">
    <citation type="submission" date="2015-04" db="EMBL/GenBank/DDBJ databases">
        <authorList>
            <person name="Syromyatnikov M.Y."/>
            <person name="Popov V.N."/>
        </authorList>
    </citation>
    <scope>NUCLEOTIDE SEQUENCE [LARGE SCALE GENOMIC DNA]</scope>
</reference>
<proteinExistence type="predicted"/>
<name>A0A1J1J587_9DIPT</name>
<evidence type="ECO:0000313" key="2">
    <source>
        <dbReference type="Proteomes" id="UP000183832"/>
    </source>
</evidence>